<gene>
    <name evidence="2" type="ORF">QLQ12_13270</name>
</gene>
<dbReference type="PROSITE" id="PS51257">
    <property type="entry name" value="PROKAR_LIPOPROTEIN"/>
    <property type="match status" value="1"/>
</dbReference>
<proteinExistence type="predicted"/>
<accession>A0ABT6WIK9</accession>
<dbReference type="Proteomes" id="UP001241758">
    <property type="component" value="Unassembled WGS sequence"/>
</dbReference>
<feature type="chain" id="PRO_5047531469" description="Lipoprotein" evidence="1">
    <location>
        <begin position="21"/>
        <end position="198"/>
    </location>
</feature>
<keyword evidence="1" id="KW-0732">Signal</keyword>
<name>A0ABT6WIK9_9ACTN</name>
<keyword evidence="3" id="KW-1185">Reference proteome</keyword>
<comment type="caution">
    <text evidence="2">The sequence shown here is derived from an EMBL/GenBank/DDBJ whole genome shotgun (WGS) entry which is preliminary data.</text>
</comment>
<evidence type="ECO:0008006" key="4">
    <source>
        <dbReference type="Google" id="ProtNLM"/>
    </source>
</evidence>
<organism evidence="2 3">
    <name type="scientific">Actinoplanes sandaracinus</name>
    <dbReference type="NCBI Taxonomy" id="3045177"/>
    <lineage>
        <taxon>Bacteria</taxon>
        <taxon>Bacillati</taxon>
        <taxon>Actinomycetota</taxon>
        <taxon>Actinomycetes</taxon>
        <taxon>Micromonosporales</taxon>
        <taxon>Micromonosporaceae</taxon>
        <taxon>Actinoplanes</taxon>
    </lineage>
</organism>
<reference evidence="2 3" key="1">
    <citation type="submission" date="2023-05" db="EMBL/GenBank/DDBJ databases">
        <title>Actinoplanes sp. NEAU-A12 genome sequencing.</title>
        <authorList>
            <person name="Wang Z.-S."/>
        </authorList>
    </citation>
    <scope>NUCLEOTIDE SEQUENCE [LARGE SCALE GENOMIC DNA]</scope>
    <source>
        <strain evidence="2 3">NEAU-A12</strain>
    </source>
</reference>
<feature type="signal peptide" evidence="1">
    <location>
        <begin position="1"/>
        <end position="20"/>
    </location>
</feature>
<evidence type="ECO:0000313" key="2">
    <source>
        <dbReference type="EMBL" id="MDI6099568.1"/>
    </source>
</evidence>
<sequence>MRANYRSVAVAVVLSLTGCAGPGAGRPGSQATGPDRVAVVVTATGVAPPGVVVPIPSPVPPPGSATAACARAAMPRPAIDPSASFVVRDPGEGARRALAQKHRPTPRRGVVPEAAVPGAQACVDALRTEFALRMRGSHETPGGPVIDVSLRSAGLTQIVIGSASFAASTGAACVYGTFAAAGPEFAIGPVAADGSCPP</sequence>
<evidence type="ECO:0000313" key="3">
    <source>
        <dbReference type="Proteomes" id="UP001241758"/>
    </source>
</evidence>
<evidence type="ECO:0000256" key="1">
    <source>
        <dbReference type="SAM" id="SignalP"/>
    </source>
</evidence>
<protein>
    <recommendedName>
        <fullName evidence="4">Lipoprotein</fullName>
    </recommendedName>
</protein>
<dbReference type="RefSeq" id="WP_282759821.1">
    <property type="nucleotide sequence ID" value="NZ_JASCTH010000007.1"/>
</dbReference>
<dbReference type="EMBL" id="JASCTH010000007">
    <property type="protein sequence ID" value="MDI6099568.1"/>
    <property type="molecule type" value="Genomic_DNA"/>
</dbReference>